<dbReference type="GeneID" id="8887742"/>
<dbReference type="GO" id="GO:0003677">
    <property type="term" value="F:DNA binding"/>
    <property type="evidence" value="ECO:0007669"/>
    <property type="project" value="InterPro"/>
</dbReference>
<name>D4N2B4_9ABAC</name>
<evidence type="ECO:0000313" key="2">
    <source>
        <dbReference type="EMBL" id="ADD73786.1"/>
    </source>
</evidence>
<dbReference type="EMBL" id="GQ202541">
    <property type="protein sequence ID" value="ADD73786.1"/>
    <property type="molecule type" value="Genomic_DNA"/>
</dbReference>
<dbReference type="Proteomes" id="UP000203822">
    <property type="component" value="Segment"/>
</dbReference>
<dbReference type="GO" id="GO:0006355">
    <property type="term" value="P:regulation of DNA-templated transcription"/>
    <property type="evidence" value="ECO:0007669"/>
    <property type="project" value="InterPro"/>
</dbReference>
<dbReference type="InterPro" id="IPR008415">
    <property type="entry name" value="Baculo_LEF-3"/>
</dbReference>
<dbReference type="OrthoDB" id="5804at10239"/>
<keyword evidence="3" id="KW-1185">Reference proteome</keyword>
<proteinExistence type="predicted"/>
<feature type="compositionally biased region" description="Polar residues" evidence="1">
    <location>
        <begin position="1"/>
        <end position="20"/>
    </location>
</feature>
<gene>
    <name evidence="2" type="primary">lef-3</name>
</gene>
<evidence type="ECO:0000256" key="1">
    <source>
        <dbReference type="SAM" id="MobiDB-lite"/>
    </source>
</evidence>
<protein>
    <submittedName>
        <fullName evidence="2">LEF-3</fullName>
    </submittedName>
</protein>
<dbReference type="KEGG" id="vg:8887742"/>
<feature type="region of interest" description="Disordered" evidence="1">
    <location>
        <begin position="1"/>
        <end position="33"/>
    </location>
</feature>
<reference evidence="2 3" key="1">
    <citation type="journal article" date="2010" name="BMC Genomics">
        <title>Genomic sequencing and analyses of Lymantria xylina multiple nucleopolyhedrovirus.</title>
        <authorList>
            <person name="Nai Y.S."/>
            <person name="Wu C.Y."/>
            <person name="Wang T.C."/>
            <person name="Chen Y.R."/>
            <person name="Lau W.H."/>
            <person name="Lo C.F."/>
            <person name="Tsai M.F."/>
            <person name="Wang C.H."/>
        </authorList>
    </citation>
    <scope>NUCLEOTIDE SEQUENCE [LARGE SCALE GENOMIC DNA]</scope>
    <source>
        <strain evidence="2">LyxyMNPV-5</strain>
    </source>
</reference>
<sequence>MATENQDMATENQDMATDNASLGKRKAEIESGPATKMLKRLSRSENESGKIIKNVNGELLSKNKIEINNKSFFLFKFMINNLEKDYYGEGHHFYNMRLNAVYDITLLLKNRKMYIGEFKKSAEINSNVARPRLYLHAKDFEDNSNASVLVQLITGFKMIDCGMYKMICNLTLHDENAQGQQVQIECTASASKYINAIKNSAMQSEEDLLGWFHKNEGKMLALHRIKCQKSNSNFKSLFIQNLTQIEATLDERAAFDEPLVNVSRSNKMVAFGTVRELSVEHAPLSKVDRYIIKYKLDEHDEWLNASYFNDNRYDQSGAQQNAERFKKLEIDLNQLTEMIENDIITVRIFVVGDLDKKLYNLLGITKCDVDSNTFEAI</sequence>
<organism evidence="2 3">
    <name type="scientific">Lymantria xylina multiple nucleopolyhedrovirus</name>
    <dbReference type="NCBI Taxonomy" id="2847840"/>
    <lineage>
        <taxon>Viruses</taxon>
        <taxon>Viruses incertae sedis</taxon>
        <taxon>Naldaviricetes</taxon>
        <taxon>Lefavirales</taxon>
        <taxon>Baculoviridae</taxon>
        <taxon>Alphabaculovirus</taxon>
        <taxon>Alphabaculovirus lyxylinae</taxon>
        <taxon>Lymantria xylina nucleopolyhedrovirus</taxon>
    </lineage>
</organism>
<dbReference type="RefSeq" id="YP_003517817.1">
    <property type="nucleotide sequence ID" value="NC_013953.1"/>
</dbReference>
<dbReference type="Pfam" id="PF05847">
    <property type="entry name" value="Baculo_LEF-3"/>
    <property type="match status" value="1"/>
</dbReference>
<accession>D4N2B4</accession>
<evidence type="ECO:0000313" key="3">
    <source>
        <dbReference type="Proteomes" id="UP000203822"/>
    </source>
</evidence>